<dbReference type="EMBL" id="AKGD01000001">
    <property type="protein sequence ID" value="EIT70552.1"/>
    <property type="molecule type" value="Genomic_DNA"/>
</dbReference>
<reference evidence="2 3" key="1">
    <citation type="journal article" date="2012" name="J. Bacteriol.">
        <title>Genome Sequence of n-Alkane-Degrading Hydrocarboniphaga effusa Strain AP103T (ATCC BAA-332T).</title>
        <authorList>
            <person name="Chang H.K."/>
            <person name="Zylstra G.J."/>
            <person name="Chae J.C."/>
        </authorList>
    </citation>
    <scope>NUCLEOTIDE SEQUENCE [LARGE SCALE GENOMIC DNA]</scope>
    <source>
        <strain evidence="2 3">AP103</strain>
    </source>
</reference>
<accession>I7ZFT5</accession>
<evidence type="ECO:0000259" key="1">
    <source>
        <dbReference type="Pfam" id="PF01575"/>
    </source>
</evidence>
<name>I7ZFT5_9GAMM</name>
<proteinExistence type="predicted"/>
<organism evidence="2 3">
    <name type="scientific">Hydrocarboniphaga effusa AP103</name>
    <dbReference type="NCBI Taxonomy" id="1172194"/>
    <lineage>
        <taxon>Bacteria</taxon>
        <taxon>Pseudomonadati</taxon>
        <taxon>Pseudomonadota</taxon>
        <taxon>Gammaproteobacteria</taxon>
        <taxon>Nevskiales</taxon>
        <taxon>Nevskiaceae</taxon>
        <taxon>Hydrocarboniphaga</taxon>
    </lineage>
</organism>
<dbReference type="SUPFAM" id="SSF54637">
    <property type="entry name" value="Thioesterase/thiol ester dehydrase-isomerase"/>
    <property type="match status" value="1"/>
</dbReference>
<dbReference type="STRING" id="1172194.WQQ_06890"/>
<dbReference type="RefSeq" id="WP_007183645.1">
    <property type="nucleotide sequence ID" value="NZ_AKGD01000001.1"/>
</dbReference>
<dbReference type="PANTHER" id="PTHR42993">
    <property type="entry name" value="MAOC-LIKE DEHYDRATASE DOMAIN-CONTAINING PROTEIN"/>
    <property type="match status" value="1"/>
</dbReference>
<keyword evidence="3" id="KW-1185">Reference proteome</keyword>
<dbReference type="InterPro" id="IPR039375">
    <property type="entry name" value="NodN-like"/>
</dbReference>
<dbReference type="PANTHER" id="PTHR42993:SF1">
    <property type="entry name" value="MAOC-LIKE DEHYDRATASE DOMAIN-CONTAINING PROTEIN"/>
    <property type="match status" value="1"/>
</dbReference>
<dbReference type="OrthoDB" id="9801735at2"/>
<evidence type="ECO:0000313" key="2">
    <source>
        <dbReference type="EMBL" id="EIT70552.1"/>
    </source>
</evidence>
<gene>
    <name evidence="2" type="ORF">WQQ_06890</name>
</gene>
<dbReference type="Pfam" id="PF01575">
    <property type="entry name" value="MaoC_dehydratas"/>
    <property type="match status" value="1"/>
</dbReference>
<evidence type="ECO:0000313" key="3">
    <source>
        <dbReference type="Proteomes" id="UP000003704"/>
    </source>
</evidence>
<dbReference type="Gene3D" id="3.10.129.10">
    <property type="entry name" value="Hotdog Thioesterase"/>
    <property type="match status" value="1"/>
</dbReference>
<sequence>MPAPSLSVDAYRALAGSALGHSSWYRLDQARIQAFADTTEDWQAIHIDEASAAQGPFGATIAHGFLTLSMLSAMAAEVLPRIEGNTRSINYGFNSLRFISPVRSGRRVRALFELRAVEQRASGAIQSTLGVSVEIEGESKPALVAEWITLSQH</sequence>
<dbReference type="PATRIC" id="fig|1172194.4.peg.657"/>
<dbReference type="CDD" id="cd03450">
    <property type="entry name" value="NodN"/>
    <property type="match status" value="1"/>
</dbReference>
<protein>
    <submittedName>
        <fullName evidence="2">Nodulation protein n</fullName>
    </submittedName>
</protein>
<dbReference type="InterPro" id="IPR029069">
    <property type="entry name" value="HotDog_dom_sf"/>
</dbReference>
<dbReference type="InterPro" id="IPR002539">
    <property type="entry name" value="MaoC-like_dom"/>
</dbReference>
<comment type="caution">
    <text evidence="2">The sequence shown here is derived from an EMBL/GenBank/DDBJ whole genome shotgun (WGS) entry which is preliminary data.</text>
</comment>
<feature type="domain" description="MaoC-like" evidence="1">
    <location>
        <begin position="16"/>
        <end position="121"/>
    </location>
</feature>
<dbReference type="Proteomes" id="UP000003704">
    <property type="component" value="Unassembled WGS sequence"/>
</dbReference>
<dbReference type="AlphaFoldDB" id="I7ZFT5"/>